<feature type="domain" description="Tc1-like transposase DDE" evidence="1">
    <location>
        <begin position="82"/>
        <end position="216"/>
    </location>
</feature>
<reference evidence="2" key="1">
    <citation type="journal article" date="2016" name="Front. Microbiol.">
        <title>Genome Sequence of the Piezophilic, Mesophilic Sulfate-Reducing Bacterium Desulfovibrio indicus J2T.</title>
        <authorList>
            <person name="Cao J."/>
            <person name="Maignien L."/>
            <person name="Shao Z."/>
            <person name="Alain K."/>
            <person name="Jebbar M."/>
        </authorList>
    </citation>
    <scope>NUCLEOTIDE SEQUENCE</scope>
    <source>
        <strain evidence="2">JCM 32048</strain>
    </source>
</reference>
<dbReference type="Proteomes" id="UP001055286">
    <property type="component" value="Unassembled WGS sequence"/>
</dbReference>
<comment type="caution">
    <text evidence="2">The sequence shown here is derived from an EMBL/GenBank/DDBJ whole genome shotgun (WGS) entry which is preliminary data.</text>
</comment>
<dbReference type="Pfam" id="PF13358">
    <property type="entry name" value="DDE_3"/>
    <property type="match status" value="1"/>
</dbReference>
<dbReference type="PANTHER" id="PTHR30347:SF1">
    <property type="entry name" value="MECHANOSENSITIVE CHANNEL MSCK"/>
    <property type="match status" value="1"/>
</dbReference>
<gene>
    <name evidence="2" type="ORF">MPEAHAMD_2542</name>
</gene>
<proteinExistence type="predicted"/>
<dbReference type="AlphaFoldDB" id="A0AA37HB76"/>
<accession>A0AA37HB76</accession>
<dbReference type="NCBIfam" id="NF033545">
    <property type="entry name" value="transpos_IS630"/>
    <property type="match status" value="1"/>
</dbReference>
<dbReference type="PANTHER" id="PTHR30347">
    <property type="entry name" value="POTASSIUM CHANNEL RELATED"/>
    <property type="match status" value="1"/>
</dbReference>
<sequence length="385" mass="42519">MLNHPRRRRGGGAALRFGLGETGADDAVLDPGCSGSRSGHGSGAGRPSGIARFLILLANAAAQVAWLVRRAKGDRRVALVPCVDEKSQVQALDRTQPLLPLRPGRAERRTHDYARHGTTSLFAALDVQAGTVIGQCYPRHRASEFRCFLDEIEAAVPADLDVHLVLANSATHKTKLIRDWLAKRPHYHVHVTPTSASWINQVERWFGLLTERAIRRGVHCSVAELERDIRAFIEATNADPKPFRWVKSADAILASVKRFCLGALEAEPEPTSLPQTSNAGHQRPESSLLVRTTVNRPCAIGPFGHHTRNTGATNLRHYGGWKVAYRICLLFDVLGVHHSDETDPFPCCSGWRRRNGFLCIEKGQRDDGSGTAHVRLLGERHDRVQ</sequence>
<evidence type="ECO:0000313" key="2">
    <source>
        <dbReference type="EMBL" id="GJD62389.1"/>
    </source>
</evidence>
<dbReference type="InterPro" id="IPR047655">
    <property type="entry name" value="Transpos_IS630-like"/>
</dbReference>
<dbReference type="InterPro" id="IPR052702">
    <property type="entry name" value="MscS-like_channel"/>
</dbReference>
<keyword evidence="3" id="KW-1185">Reference proteome</keyword>
<evidence type="ECO:0000259" key="1">
    <source>
        <dbReference type="Pfam" id="PF13358"/>
    </source>
</evidence>
<reference evidence="2" key="2">
    <citation type="submission" date="2021-08" db="EMBL/GenBank/DDBJ databases">
        <authorList>
            <person name="Tani A."/>
            <person name="Ola A."/>
            <person name="Ogura Y."/>
            <person name="Katsura K."/>
            <person name="Hayashi T."/>
        </authorList>
    </citation>
    <scope>NUCLEOTIDE SEQUENCE</scope>
    <source>
        <strain evidence="2">JCM 32048</strain>
    </source>
</reference>
<protein>
    <recommendedName>
        <fullName evidence="1">Tc1-like transposase DDE domain-containing protein</fullName>
    </recommendedName>
</protein>
<evidence type="ECO:0000313" key="3">
    <source>
        <dbReference type="Proteomes" id="UP001055286"/>
    </source>
</evidence>
<name>A0AA37HB76_9HYPH</name>
<dbReference type="InterPro" id="IPR038717">
    <property type="entry name" value="Tc1-like_DDE_dom"/>
</dbReference>
<dbReference type="EMBL" id="BPQJ01000010">
    <property type="protein sequence ID" value="GJD62389.1"/>
    <property type="molecule type" value="Genomic_DNA"/>
</dbReference>
<organism evidence="2 3">
    <name type="scientific">Methylobacterium frigidaeris</name>
    <dbReference type="NCBI Taxonomy" id="2038277"/>
    <lineage>
        <taxon>Bacteria</taxon>
        <taxon>Pseudomonadati</taxon>
        <taxon>Pseudomonadota</taxon>
        <taxon>Alphaproteobacteria</taxon>
        <taxon>Hyphomicrobiales</taxon>
        <taxon>Methylobacteriaceae</taxon>
        <taxon>Methylobacterium</taxon>
    </lineage>
</organism>